<evidence type="ECO:0000256" key="1">
    <source>
        <dbReference type="ARBA" id="ARBA00023015"/>
    </source>
</evidence>
<accession>A0ABS8JS86</accession>
<dbReference type="PROSITE" id="PS01117">
    <property type="entry name" value="HTH_MARR_1"/>
    <property type="match status" value="1"/>
</dbReference>
<keyword evidence="1" id="KW-0805">Transcription regulation</keyword>
<comment type="caution">
    <text evidence="5">The sequence shown here is derived from an EMBL/GenBank/DDBJ whole genome shotgun (WGS) entry which is preliminary data.</text>
</comment>
<dbReference type="PANTHER" id="PTHR33164:SF43">
    <property type="entry name" value="HTH-TYPE TRANSCRIPTIONAL REPRESSOR YETL"/>
    <property type="match status" value="1"/>
</dbReference>
<organism evidence="5 6">
    <name type="scientific">Paraburkholderia sejongensis</name>
    <dbReference type="NCBI Taxonomy" id="2886946"/>
    <lineage>
        <taxon>Bacteria</taxon>
        <taxon>Pseudomonadati</taxon>
        <taxon>Pseudomonadota</taxon>
        <taxon>Betaproteobacteria</taxon>
        <taxon>Burkholderiales</taxon>
        <taxon>Burkholderiaceae</taxon>
        <taxon>Paraburkholderia</taxon>
    </lineage>
</organism>
<dbReference type="PANTHER" id="PTHR33164">
    <property type="entry name" value="TRANSCRIPTIONAL REGULATOR, MARR FAMILY"/>
    <property type="match status" value="1"/>
</dbReference>
<dbReference type="RefSeq" id="WP_230508917.1">
    <property type="nucleotide sequence ID" value="NZ_JAJITD010000004.1"/>
</dbReference>
<sequence>MYSDFLTFRLDLTSALLINRANEVYRERWDLDVRALRVLRLVCAEPDITPKTVSQRALIEKTLLSKVLAELETRGLISRNAHPSDRRSIALRATANGLEVAQASEALGSALEVELAKGLSANERKTLERLLGKLSKSLLANESASGRANEPPH</sequence>
<dbReference type="PROSITE" id="PS50995">
    <property type="entry name" value="HTH_MARR_2"/>
    <property type="match status" value="1"/>
</dbReference>
<dbReference type="Pfam" id="PF12802">
    <property type="entry name" value="MarR_2"/>
    <property type="match status" value="1"/>
</dbReference>
<name>A0ABS8JS86_9BURK</name>
<evidence type="ECO:0000259" key="4">
    <source>
        <dbReference type="PROSITE" id="PS50995"/>
    </source>
</evidence>
<dbReference type="InterPro" id="IPR036390">
    <property type="entry name" value="WH_DNA-bd_sf"/>
</dbReference>
<dbReference type="Proteomes" id="UP001431019">
    <property type="component" value="Unassembled WGS sequence"/>
</dbReference>
<protein>
    <submittedName>
        <fullName evidence="5">MarR family transcriptional regulator</fullName>
    </submittedName>
</protein>
<evidence type="ECO:0000313" key="6">
    <source>
        <dbReference type="Proteomes" id="UP001431019"/>
    </source>
</evidence>
<evidence type="ECO:0000256" key="2">
    <source>
        <dbReference type="ARBA" id="ARBA00023125"/>
    </source>
</evidence>
<keyword evidence="3" id="KW-0804">Transcription</keyword>
<dbReference type="InterPro" id="IPR000835">
    <property type="entry name" value="HTH_MarR-typ"/>
</dbReference>
<dbReference type="SUPFAM" id="SSF46785">
    <property type="entry name" value="Winged helix' DNA-binding domain"/>
    <property type="match status" value="1"/>
</dbReference>
<dbReference type="Gene3D" id="1.10.10.10">
    <property type="entry name" value="Winged helix-like DNA-binding domain superfamily/Winged helix DNA-binding domain"/>
    <property type="match status" value="1"/>
</dbReference>
<proteinExistence type="predicted"/>
<dbReference type="InterPro" id="IPR023187">
    <property type="entry name" value="Tscrpt_reg_MarR-type_CS"/>
</dbReference>
<dbReference type="InterPro" id="IPR036388">
    <property type="entry name" value="WH-like_DNA-bd_sf"/>
</dbReference>
<dbReference type="InterPro" id="IPR039422">
    <property type="entry name" value="MarR/SlyA-like"/>
</dbReference>
<evidence type="ECO:0000313" key="5">
    <source>
        <dbReference type="EMBL" id="MCC8392697.1"/>
    </source>
</evidence>
<dbReference type="PRINTS" id="PR00598">
    <property type="entry name" value="HTHMARR"/>
</dbReference>
<feature type="domain" description="HTH marR-type" evidence="4">
    <location>
        <begin position="2"/>
        <end position="136"/>
    </location>
</feature>
<gene>
    <name evidence="5" type="ORF">LJ656_08865</name>
</gene>
<dbReference type="SMART" id="SM00347">
    <property type="entry name" value="HTH_MARR"/>
    <property type="match status" value="1"/>
</dbReference>
<reference evidence="5 6" key="1">
    <citation type="submission" date="2021-11" db="EMBL/GenBank/DDBJ databases">
        <authorList>
            <person name="Oh E.-T."/>
            <person name="Kim S.-B."/>
        </authorList>
    </citation>
    <scope>NUCLEOTIDE SEQUENCE [LARGE SCALE GENOMIC DNA]</scope>
    <source>
        <strain evidence="5 6">MMS20-SJTR3</strain>
    </source>
</reference>
<evidence type="ECO:0000256" key="3">
    <source>
        <dbReference type="ARBA" id="ARBA00023163"/>
    </source>
</evidence>
<keyword evidence="6" id="KW-1185">Reference proteome</keyword>
<keyword evidence="2" id="KW-0238">DNA-binding</keyword>
<dbReference type="EMBL" id="JAJITD010000004">
    <property type="protein sequence ID" value="MCC8392697.1"/>
    <property type="molecule type" value="Genomic_DNA"/>
</dbReference>